<feature type="compositionally biased region" description="Low complexity" evidence="14">
    <location>
        <begin position="1076"/>
        <end position="1086"/>
    </location>
</feature>
<feature type="compositionally biased region" description="Polar residues" evidence="14">
    <location>
        <begin position="1087"/>
        <end position="1100"/>
    </location>
</feature>
<feature type="compositionally biased region" description="Low complexity" evidence="14">
    <location>
        <begin position="1101"/>
        <end position="1115"/>
    </location>
</feature>
<feature type="compositionally biased region" description="Polar residues" evidence="14">
    <location>
        <begin position="1005"/>
        <end position="1020"/>
    </location>
</feature>
<evidence type="ECO:0000256" key="10">
    <source>
        <dbReference type="ARBA" id="ARBA00023180"/>
    </source>
</evidence>
<feature type="compositionally biased region" description="Basic and acidic residues" evidence="14">
    <location>
        <begin position="1065"/>
        <end position="1075"/>
    </location>
</feature>
<dbReference type="WBParaSite" id="SVE_0631900.1">
    <property type="protein sequence ID" value="SVE_0631900.1"/>
    <property type="gene ID" value="SVE_0631900"/>
</dbReference>
<evidence type="ECO:0000256" key="8">
    <source>
        <dbReference type="ARBA" id="ARBA00023065"/>
    </source>
</evidence>
<evidence type="ECO:0000256" key="15">
    <source>
        <dbReference type="SAM" id="Phobius"/>
    </source>
</evidence>
<keyword evidence="4 13" id="KW-0894">Sodium channel</keyword>
<dbReference type="Gene3D" id="1.10.287.770">
    <property type="entry name" value="YojJ-like"/>
    <property type="match status" value="1"/>
</dbReference>
<evidence type="ECO:0000256" key="3">
    <source>
        <dbReference type="ARBA" id="ARBA00022448"/>
    </source>
</evidence>
<organism evidence="16 17">
    <name type="scientific">Strongyloides venezuelensis</name>
    <name type="common">Threadworm</name>
    <dbReference type="NCBI Taxonomy" id="75913"/>
    <lineage>
        <taxon>Eukaryota</taxon>
        <taxon>Metazoa</taxon>
        <taxon>Ecdysozoa</taxon>
        <taxon>Nematoda</taxon>
        <taxon>Chromadorea</taxon>
        <taxon>Rhabditida</taxon>
        <taxon>Tylenchina</taxon>
        <taxon>Panagrolaimomorpha</taxon>
        <taxon>Strongyloidoidea</taxon>
        <taxon>Strongyloididae</taxon>
        <taxon>Strongyloides</taxon>
    </lineage>
</organism>
<evidence type="ECO:0000256" key="9">
    <source>
        <dbReference type="ARBA" id="ARBA00023136"/>
    </source>
</evidence>
<evidence type="ECO:0000256" key="1">
    <source>
        <dbReference type="ARBA" id="ARBA00004141"/>
    </source>
</evidence>
<dbReference type="InterPro" id="IPR001873">
    <property type="entry name" value="ENaC"/>
</dbReference>
<feature type="compositionally biased region" description="Polar residues" evidence="14">
    <location>
        <begin position="1"/>
        <end position="64"/>
    </location>
</feature>
<comment type="similarity">
    <text evidence="2 13">Belongs to the amiloride-sensitive sodium channel (TC 1.A.6) family.</text>
</comment>
<dbReference type="PRINTS" id="PR01078">
    <property type="entry name" value="AMINACHANNEL"/>
</dbReference>
<accession>A0A0K0FBV5</accession>
<evidence type="ECO:0000256" key="7">
    <source>
        <dbReference type="ARBA" id="ARBA00023053"/>
    </source>
</evidence>
<dbReference type="GO" id="GO:0015280">
    <property type="term" value="F:ligand-gated sodium channel activity"/>
    <property type="evidence" value="ECO:0007669"/>
    <property type="project" value="TreeGrafter"/>
</dbReference>
<name>A0A0K0FBV5_STRVS</name>
<keyword evidence="6 15" id="KW-1133">Transmembrane helix</keyword>
<dbReference type="STRING" id="75913.A0A0K0FBV5"/>
<keyword evidence="3 13" id="KW-0813">Transport</keyword>
<dbReference type="Proteomes" id="UP000035680">
    <property type="component" value="Unassembled WGS sequence"/>
</dbReference>
<sequence>MSNTNNNISGLTNYISHPSSSDTPVSNIKQRQPRGRTNSVHTQLSKKTSGTSNNSPKTSLSRSTLKYDTRNTPKRSMSKISPNTLTVNNDSNYGKPLSRRSFRNIGSFKEKYHGFASNGLHRLRRISRADISRLADHRGLPLRFRGQFDYRLIISRFEKQSTFHGICHAATAPNYKWRIMWYSAFSICFLALIIQVFYLIRRYRMYEKTVDLDLKFESAPFPAVTICNLNPYKASAIQNDPITKSTIDAFTSLMNKGASTIPGIANELAAAKSESLSRKKREEPNSESRRYLQVLAQCYCEVSTLSGVRKKGSCFAAYKGNISLTFTGNNLHNFHPSKCLCQLDRVSKTLWPCFPQNSWEKRMCSKCVKSLGHCPMKYINKKLRSKRRKYYKDILQSLSKQNHTIRKNNILKEIQNNSKNLKNSSKVECRCHEEYNHCVMNPENGYIPYIVPNDSLDDVLERDYLSPQYALSTTTTTTTTQAPSVVQALGLEELEDEIAITTQAQQNLMFAVGAKPMVEKIAMSQTMSELILKCSFNQRDCDFKKDFKLHYDATYGNCYTFNWDRSKNVSANRAGANYGLRLLLFANISEYLPTTESVGFRITVHDKFITPFPDAFGYSAPTGFMTSFGVRMKQFIRLPSPYGRCLDYSEADENFHIYRGYNYSVESCHRSCTQREVIKACGCSDPMYPAFNNSEVCSVLDPVARGCIQNVTSKLTRDISEGRYKDCICHQPCLESGYEVSFSAARWPSGTSKIMECEASNDLCMEKYKKNAAMIQIFYEELNFETLTESPAYSLTSALADLGGLTGLWIGASVVSLLEIVALIIYTTQAYVQKKKLESAPPPPKISSNRSLANISKKSVKVLSSERSSKQSVLQEVDETKTEETMSEIQKSSTYYIPPGADLPCICSYNAYGHIEVMKVLCPQHGYLLRARGIYEDDFYADEWDEEEESEEDEEEIVEGEEIYSQMEIEEGESINNMEIVDEDDEHTHSNPVIKNLPSAKSGDNENQSILQSTDSANNNDNRKLLDPINDTFILNNDDKEKSPPKETFKYVLPKFSKIKSLHNPNKEDDKKSKNSSEVSKVSKNSTSPTSSTRDISSIATTETSENSKSTSTSNGLTNLFKDK</sequence>
<protein>
    <submittedName>
        <fullName evidence="17">Degenerin-like protein unc-105 (projected from Caenorhabditis elegans ortholog unc-105)</fullName>
    </submittedName>
</protein>
<dbReference type="Pfam" id="PF00858">
    <property type="entry name" value="ASC"/>
    <property type="match status" value="1"/>
</dbReference>
<keyword evidence="10" id="KW-0325">Glycoprotein</keyword>
<proteinExistence type="inferred from homology"/>
<dbReference type="AlphaFoldDB" id="A0A0K0FBV5"/>
<evidence type="ECO:0000256" key="5">
    <source>
        <dbReference type="ARBA" id="ARBA00022692"/>
    </source>
</evidence>
<keyword evidence="11 13" id="KW-0739">Sodium transport</keyword>
<evidence type="ECO:0000256" key="6">
    <source>
        <dbReference type="ARBA" id="ARBA00022989"/>
    </source>
</evidence>
<dbReference type="NCBIfam" id="TIGR00867">
    <property type="entry name" value="deg-1"/>
    <property type="match status" value="1"/>
</dbReference>
<dbReference type="InterPro" id="IPR020903">
    <property type="entry name" value="ENaC_CS"/>
</dbReference>
<evidence type="ECO:0000256" key="2">
    <source>
        <dbReference type="ARBA" id="ARBA00007193"/>
    </source>
</evidence>
<evidence type="ECO:0000256" key="11">
    <source>
        <dbReference type="ARBA" id="ARBA00023201"/>
    </source>
</evidence>
<feature type="region of interest" description="Disordered" evidence="14">
    <location>
        <begin position="1054"/>
        <end position="1124"/>
    </location>
</feature>
<dbReference type="InterPro" id="IPR004726">
    <property type="entry name" value="Deg-1"/>
</dbReference>
<keyword evidence="5 13" id="KW-0812">Transmembrane</keyword>
<keyword evidence="9 15" id="KW-0472">Membrane</keyword>
<evidence type="ECO:0000313" key="17">
    <source>
        <dbReference type="WBParaSite" id="SVE_0631900.1"/>
    </source>
</evidence>
<evidence type="ECO:0000256" key="13">
    <source>
        <dbReference type="RuleBase" id="RU000679"/>
    </source>
</evidence>
<dbReference type="GO" id="GO:0005886">
    <property type="term" value="C:plasma membrane"/>
    <property type="evidence" value="ECO:0007669"/>
    <property type="project" value="TreeGrafter"/>
</dbReference>
<keyword evidence="12 13" id="KW-0407">Ion channel</keyword>
<dbReference type="PANTHER" id="PTHR11690">
    <property type="entry name" value="AMILORIDE-SENSITIVE SODIUM CHANNEL-RELATED"/>
    <property type="match status" value="1"/>
</dbReference>
<evidence type="ECO:0000313" key="16">
    <source>
        <dbReference type="Proteomes" id="UP000035680"/>
    </source>
</evidence>
<keyword evidence="16" id="KW-1185">Reference proteome</keyword>
<evidence type="ECO:0000256" key="12">
    <source>
        <dbReference type="ARBA" id="ARBA00023303"/>
    </source>
</evidence>
<feature type="region of interest" description="Disordered" evidence="14">
    <location>
        <begin position="1"/>
        <end position="92"/>
    </location>
</feature>
<comment type="subcellular location">
    <subcellularLocation>
        <location evidence="1">Membrane</location>
        <topology evidence="1">Multi-pass membrane protein</topology>
    </subcellularLocation>
</comment>
<evidence type="ECO:0000256" key="4">
    <source>
        <dbReference type="ARBA" id="ARBA00022461"/>
    </source>
</evidence>
<dbReference type="PANTHER" id="PTHR11690:SF279">
    <property type="entry name" value="DEGENERIN-LIKE PROTEIN UNC-105"/>
    <property type="match status" value="1"/>
</dbReference>
<feature type="compositionally biased region" description="Polar residues" evidence="14">
    <location>
        <begin position="78"/>
        <end position="92"/>
    </location>
</feature>
<dbReference type="PROSITE" id="PS01206">
    <property type="entry name" value="ASC"/>
    <property type="match status" value="1"/>
</dbReference>
<dbReference type="Gene3D" id="2.60.470.10">
    <property type="entry name" value="Acid-sensing ion channels like domains"/>
    <property type="match status" value="1"/>
</dbReference>
<keyword evidence="8 13" id="KW-0406">Ion transport</keyword>
<feature type="region of interest" description="Disordered" evidence="14">
    <location>
        <begin position="985"/>
        <end position="1024"/>
    </location>
</feature>
<reference evidence="16" key="1">
    <citation type="submission" date="2014-07" db="EMBL/GenBank/DDBJ databases">
        <authorList>
            <person name="Martin A.A"/>
            <person name="De Silva N."/>
        </authorList>
    </citation>
    <scope>NUCLEOTIDE SEQUENCE</scope>
</reference>
<reference evidence="17" key="2">
    <citation type="submission" date="2015-08" db="UniProtKB">
        <authorList>
            <consortium name="WormBaseParasite"/>
        </authorList>
    </citation>
    <scope>IDENTIFICATION</scope>
</reference>
<evidence type="ECO:0000256" key="14">
    <source>
        <dbReference type="SAM" id="MobiDB-lite"/>
    </source>
</evidence>
<keyword evidence="7" id="KW-0915">Sodium</keyword>
<feature type="transmembrane region" description="Helical" evidence="15">
    <location>
        <begin position="179"/>
        <end position="200"/>
    </location>
</feature>